<dbReference type="PANTHER" id="PTHR31285">
    <property type="entry name" value="NICOTINAMIDE MONONUCLEOTIDE ADENYLYLTRANSFERASE"/>
    <property type="match status" value="1"/>
</dbReference>
<dbReference type="SUPFAM" id="SSF52374">
    <property type="entry name" value="Nucleotidylyl transferase"/>
    <property type="match status" value="1"/>
</dbReference>
<feature type="region of interest" description="Disordered" evidence="1">
    <location>
        <begin position="32"/>
        <end position="69"/>
    </location>
</feature>
<dbReference type="GO" id="GO:0016887">
    <property type="term" value="F:ATP hydrolysis activity"/>
    <property type="evidence" value="ECO:0007669"/>
    <property type="project" value="TreeGrafter"/>
</dbReference>
<dbReference type="InterPro" id="IPR014729">
    <property type="entry name" value="Rossmann-like_a/b/a_fold"/>
</dbReference>
<evidence type="ECO:0000313" key="3">
    <source>
        <dbReference type="Proteomes" id="UP001222932"/>
    </source>
</evidence>
<sequence>MLTDAQAASVQRTCEPGFDGIEFLLFPENWPECPRQTPQSGSPARLGGRSRSSSAASLSFQPRKTNTPPHIAVMDSSFNPPTLAHLVLASSSFPGPAPNPNVRRSRGLSSPKSPTALLRDAASYFSSHVSSDDNLSPPREEVTYLDTTPGPYTARLLMYAARNADKTPGWADASPIQRAELMLAQAEAMPPQAGPVAVAIVAEPTFVAKAKMLVRMLQESGVWPVGHEPPKPRSEPATPRMRALTIQSPLSPTCSASPSSPGPSYSPAITFIVGMDTLVRIFDHKYYAPGGMEAAIEELFQYAWLVCARRGSGGESTDAADTRRLEDVLLSRADVARWIARGRIRLIPAPDVVADVSSTRVRTALRMGAGAGALRGLCADPVAKYLLDQKMYRS</sequence>
<evidence type="ECO:0008006" key="4">
    <source>
        <dbReference type="Google" id="ProtNLM"/>
    </source>
</evidence>
<dbReference type="Gene3D" id="3.40.50.620">
    <property type="entry name" value="HUPs"/>
    <property type="match status" value="1"/>
</dbReference>
<name>A0AAD3TW45_9TREE</name>
<organism evidence="2 3">
    <name type="scientific">Cutaneotrichosporon spelunceum</name>
    <dbReference type="NCBI Taxonomy" id="1672016"/>
    <lineage>
        <taxon>Eukaryota</taxon>
        <taxon>Fungi</taxon>
        <taxon>Dikarya</taxon>
        <taxon>Basidiomycota</taxon>
        <taxon>Agaricomycotina</taxon>
        <taxon>Tremellomycetes</taxon>
        <taxon>Trichosporonales</taxon>
        <taxon>Trichosporonaceae</taxon>
        <taxon>Cutaneotrichosporon</taxon>
    </lineage>
</organism>
<dbReference type="GO" id="GO:0005737">
    <property type="term" value="C:cytoplasm"/>
    <property type="evidence" value="ECO:0007669"/>
    <property type="project" value="TreeGrafter"/>
</dbReference>
<keyword evidence="3" id="KW-1185">Reference proteome</keyword>
<evidence type="ECO:0000256" key="1">
    <source>
        <dbReference type="SAM" id="MobiDB-lite"/>
    </source>
</evidence>
<feature type="compositionally biased region" description="Low complexity" evidence="1">
    <location>
        <begin position="40"/>
        <end position="59"/>
    </location>
</feature>
<evidence type="ECO:0000313" key="2">
    <source>
        <dbReference type="EMBL" id="GMK57492.1"/>
    </source>
</evidence>
<dbReference type="PANTHER" id="PTHR31285:SF0">
    <property type="entry name" value="NICOTINAMIDE MONONUCLEOTIDE ADENYLYLTRANSFERASE"/>
    <property type="match status" value="1"/>
</dbReference>
<reference evidence="2" key="1">
    <citation type="journal article" date="2023" name="BMC Genomics">
        <title>Chromosome-level genome assemblies of Cutaneotrichosporon spp. (Trichosporonales, Basidiomycota) reveal imbalanced evolution between nucleotide sequences and chromosome synteny.</title>
        <authorList>
            <person name="Kobayashi Y."/>
            <person name="Kayamori A."/>
            <person name="Aoki K."/>
            <person name="Shiwa Y."/>
            <person name="Matsutani M."/>
            <person name="Fujita N."/>
            <person name="Sugita T."/>
            <person name="Iwasaki W."/>
            <person name="Tanaka N."/>
            <person name="Takashima M."/>
        </authorList>
    </citation>
    <scope>NUCLEOTIDE SEQUENCE</scope>
    <source>
        <strain evidence="2">HIS016</strain>
    </source>
</reference>
<dbReference type="EMBL" id="BTCM01000004">
    <property type="protein sequence ID" value="GMK57492.1"/>
    <property type="molecule type" value="Genomic_DNA"/>
</dbReference>
<accession>A0AAD3TW45</accession>
<dbReference type="GO" id="GO:0005634">
    <property type="term" value="C:nucleus"/>
    <property type="evidence" value="ECO:0007669"/>
    <property type="project" value="TreeGrafter"/>
</dbReference>
<dbReference type="Proteomes" id="UP001222932">
    <property type="component" value="Unassembled WGS sequence"/>
</dbReference>
<reference evidence="2" key="2">
    <citation type="submission" date="2023-06" db="EMBL/GenBank/DDBJ databases">
        <authorList>
            <person name="Kobayashi Y."/>
            <person name="Kayamori A."/>
            <person name="Aoki K."/>
            <person name="Shiwa Y."/>
            <person name="Fujita N."/>
            <person name="Sugita T."/>
            <person name="Iwasaki W."/>
            <person name="Tanaka N."/>
            <person name="Takashima M."/>
        </authorList>
    </citation>
    <scope>NUCLEOTIDE SEQUENCE</scope>
    <source>
        <strain evidence="2">HIS016</strain>
    </source>
</reference>
<protein>
    <recommendedName>
        <fullName evidence="4">Nicotinamide-nucleotide adenylyltransferase</fullName>
    </recommendedName>
</protein>
<gene>
    <name evidence="2" type="ORF">CspeluHIS016_0403260</name>
</gene>
<proteinExistence type="predicted"/>
<comment type="caution">
    <text evidence="2">The sequence shown here is derived from an EMBL/GenBank/DDBJ whole genome shotgun (WGS) entry which is preliminary data.</text>
</comment>
<dbReference type="GO" id="GO:0000309">
    <property type="term" value="F:nicotinamide-nucleotide adenylyltransferase activity"/>
    <property type="evidence" value="ECO:0007669"/>
    <property type="project" value="TreeGrafter"/>
</dbReference>
<feature type="region of interest" description="Disordered" evidence="1">
    <location>
        <begin position="89"/>
        <end position="113"/>
    </location>
</feature>
<dbReference type="AlphaFoldDB" id="A0AAD3TW45"/>